<dbReference type="Proteomes" id="UP000289738">
    <property type="component" value="Chromosome A05"/>
</dbReference>
<dbReference type="EMBL" id="SDMP01000005">
    <property type="protein sequence ID" value="RYR59239.1"/>
    <property type="molecule type" value="Genomic_DNA"/>
</dbReference>
<dbReference type="AlphaFoldDB" id="A0A445D7Y5"/>
<dbReference type="STRING" id="3818.A0A445D7Y5"/>
<keyword evidence="6 9" id="KW-0732">Signal</keyword>
<comment type="PTM">
    <text evidence="9">PSK-alpha is produced by endopeptidase digestion. PSK-beta is produced from PSK-alpha by exopeptidase digestion.</text>
</comment>
<evidence type="ECO:0000256" key="2">
    <source>
        <dbReference type="ARBA" id="ARBA00010781"/>
    </source>
</evidence>
<evidence type="ECO:0000256" key="5">
    <source>
        <dbReference type="ARBA" id="ARBA00022641"/>
    </source>
</evidence>
<proteinExistence type="inferred from homology"/>
<feature type="chain" id="PRO_5031601922" description="Phytosulfokine" evidence="9">
    <location>
        <begin position="23"/>
        <end position="83"/>
    </location>
</feature>
<evidence type="ECO:0000256" key="1">
    <source>
        <dbReference type="ARBA" id="ARBA00004613"/>
    </source>
</evidence>
<evidence type="ECO:0000256" key="8">
    <source>
        <dbReference type="ARBA" id="ARBA00023030"/>
    </source>
</evidence>
<dbReference type="PANTHER" id="PTHR33285:SF55">
    <property type="entry name" value="PHYTOSULFOKINES 3"/>
    <property type="match status" value="1"/>
</dbReference>
<keyword evidence="3 9" id="KW-0217">Developmental protein</keyword>
<evidence type="ECO:0000313" key="11">
    <source>
        <dbReference type="Proteomes" id="UP000289738"/>
    </source>
</evidence>
<comment type="PTM">
    <text evidence="9">Sulfation is important for activity and for the binding to a putative membrane receptor.</text>
</comment>
<keyword evidence="5 9" id="KW-0765">Sulfation</keyword>
<keyword evidence="4 9" id="KW-0964">Secreted</keyword>
<evidence type="ECO:0000256" key="4">
    <source>
        <dbReference type="ARBA" id="ARBA00022525"/>
    </source>
</evidence>
<comment type="function">
    <text evidence="9">Promotes plant cell differentiation, organogenesis and somatic embryogenesis as well as cell proliferation.</text>
</comment>
<feature type="signal peptide" evidence="9">
    <location>
        <begin position="1"/>
        <end position="22"/>
    </location>
</feature>
<comment type="similarity">
    <text evidence="2 9">Belongs to the phytosulfokine family.</text>
</comment>
<organism evidence="10 11">
    <name type="scientific">Arachis hypogaea</name>
    <name type="common">Peanut</name>
    <dbReference type="NCBI Taxonomy" id="3818"/>
    <lineage>
        <taxon>Eukaryota</taxon>
        <taxon>Viridiplantae</taxon>
        <taxon>Streptophyta</taxon>
        <taxon>Embryophyta</taxon>
        <taxon>Tracheophyta</taxon>
        <taxon>Spermatophyta</taxon>
        <taxon>Magnoliopsida</taxon>
        <taxon>eudicotyledons</taxon>
        <taxon>Gunneridae</taxon>
        <taxon>Pentapetalae</taxon>
        <taxon>rosids</taxon>
        <taxon>fabids</taxon>
        <taxon>Fabales</taxon>
        <taxon>Fabaceae</taxon>
        <taxon>Papilionoideae</taxon>
        <taxon>50 kb inversion clade</taxon>
        <taxon>dalbergioids sensu lato</taxon>
        <taxon>Dalbergieae</taxon>
        <taxon>Pterocarpus clade</taxon>
        <taxon>Arachis</taxon>
    </lineage>
</organism>
<evidence type="ECO:0000256" key="3">
    <source>
        <dbReference type="ARBA" id="ARBA00022473"/>
    </source>
</evidence>
<dbReference type="Pfam" id="PF06404">
    <property type="entry name" value="PSK"/>
    <property type="match status" value="1"/>
</dbReference>
<comment type="caution">
    <text evidence="10">The sequence shown here is derived from an EMBL/GenBank/DDBJ whole genome shotgun (WGS) entry which is preliminary data.</text>
</comment>
<dbReference type="GO" id="GO:0005576">
    <property type="term" value="C:extracellular region"/>
    <property type="evidence" value="ECO:0007669"/>
    <property type="project" value="UniProtKB-SubCell"/>
</dbReference>
<protein>
    <recommendedName>
        <fullName evidence="9">Phytosulfokine</fullName>
    </recommendedName>
    <component>
        <recommendedName>
            <fullName evidence="9">Phytosulfokine-alpha</fullName>
            <shortName evidence="9">PSK-alpha</shortName>
            <shortName evidence="9">Phytosulfokine-a</shortName>
        </recommendedName>
    </component>
    <component>
        <recommendedName>
            <fullName evidence="9">Phytosulfokine-beta</fullName>
            <shortName evidence="9">PSK-beta</shortName>
            <shortName evidence="9">Phytosulfokine-b</shortName>
        </recommendedName>
    </component>
</protein>
<sequence length="83" mass="9181">MKKESVCTAAVFFSFLLTLAYAGRPAPATAPVSASCFDVSSNIQNEVLEEKDTCEGMGKEECLMRRTLAAHIDYIYTQKKQKP</sequence>
<keyword evidence="11" id="KW-1185">Reference proteome</keyword>
<evidence type="ECO:0000313" key="10">
    <source>
        <dbReference type="EMBL" id="RYR59239.1"/>
    </source>
</evidence>
<keyword evidence="8 9" id="KW-0339">Growth factor</keyword>
<dbReference type="GO" id="GO:0030154">
    <property type="term" value="P:cell differentiation"/>
    <property type="evidence" value="ECO:0007669"/>
    <property type="project" value="UniProtKB-UniRule"/>
</dbReference>
<keyword evidence="7 9" id="KW-0221">Differentiation</keyword>
<evidence type="ECO:0000256" key="6">
    <source>
        <dbReference type="ARBA" id="ARBA00022729"/>
    </source>
</evidence>
<dbReference type="GO" id="GO:0008083">
    <property type="term" value="F:growth factor activity"/>
    <property type="evidence" value="ECO:0007669"/>
    <property type="project" value="UniProtKB-UniRule"/>
</dbReference>
<reference evidence="10 11" key="1">
    <citation type="submission" date="2019-01" db="EMBL/GenBank/DDBJ databases">
        <title>Sequencing of cultivated peanut Arachis hypogaea provides insights into genome evolution and oil improvement.</title>
        <authorList>
            <person name="Chen X."/>
        </authorList>
    </citation>
    <scope>NUCLEOTIDE SEQUENCE [LARGE SCALE GENOMIC DNA]</scope>
    <source>
        <strain evidence="11">cv. Fuhuasheng</strain>
        <tissue evidence="10">Leaves</tissue>
    </source>
</reference>
<gene>
    <name evidence="10" type="ORF">Ahy_A05g025082</name>
</gene>
<comment type="subcellular location">
    <subcellularLocation>
        <location evidence="1 9">Secreted</location>
    </subcellularLocation>
</comment>
<dbReference type="InterPro" id="IPR009438">
    <property type="entry name" value="Phytosulfokine"/>
</dbReference>
<evidence type="ECO:0000256" key="9">
    <source>
        <dbReference type="RuleBase" id="RU368031"/>
    </source>
</evidence>
<dbReference type="PANTHER" id="PTHR33285">
    <property type="entry name" value="PHYTOSULFOKINES 3"/>
    <property type="match status" value="1"/>
</dbReference>
<name>A0A445D7Y5_ARAHY</name>
<dbReference type="Gramene" id="arahy.Tifrunner.gnm2.ann2.Ah05g177400.1">
    <property type="protein sequence ID" value="arahy.Tifrunner.gnm2.ann2.Ah05g177400.1-CDS"/>
    <property type="gene ID" value="arahy.Tifrunner.gnm2.ann2.Ah05g177400"/>
</dbReference>
<dbReference type="GO" id="GO:0008283">
    <property type="term" value="P:cell population proliferation"/>
    <property type="evidence" value="ECO:0007669"/>
    <property type="project" value="UniProtKB-UniRule"/>
</dbReference>
<accession>A0A445D7Y5</accession>
<evidence type="ECO:0000256" key="7">
    <source>
        <dbReference type="ARBA" id="ARBA00022782"/>
    </source>
</evidence>